<evidence type="ECO:0000313" key="2">
    <source>
        <dbReference type="EMBL" id="KAK9813922.1"/>
    </source>
</evidence>
<dbReference type="GO" id="GO:0016020">
    <property type="term" value="C:membrane"/>
    <property type="evidence" value="ECO:0007669"/>
    <property type="project" value="TreeGrafter"/>
</dbReference>
<dbReference type="GO" id="GO:0005829">
    <property type="term" value="C:cytosol"/>
    <property type="evidence" value="ECO:0007669"/>
    <property type="project" value="TreeGrafter"/>
</dbReference>
<dbReference type="InterPro" id="IPR014830">
    <property type="entry name" value="Glycolipid_transfer_prot_dom"/>
</dbReference>
<name>A0AAW1PZR4_9CHLO</name>
<dbReference type="GO" id="GO:1902387">
    <property type="term" value="F:ceramide 1-phosphate binding"/>
    <property type="evidence" value="ECO:0007669"/>
    <property type="project" value="TreeGrafter"/>
</dbReference>
<dbReference type="SUPFAM" id="SSF110004">
    <property type="entry name" value="Glycolipid transfer protein, GLTP"/>
    <property type="match status" value="1"/>
</dbReference>
<evidence type="ECO:0000259" key="1">
    <source>
        <dbReference type="Pfam" id="PF08718"/>
    </source>
</evidence>
<sequence>MSSSDSVLASLTKSFRDLDAEDKISTKDFTDACQSIFPMFDHLGSVFSFAKSELNAKRDSLVAVQGKLVTLNDVVAEDQKKGTVTKKNSESRNLFRLLNGVLFIARMLEKLVKEKSCPLRTACNDAYSEVLASMHSYLVRSAVRASMYMLPTREQFLASIKETDDSAAQHAKELCPAVEELVAKAGKLFEGTSMPASDTKWLPAAAPA</sequence>
<keyword evidence="3" id="KW-1185">Reference proteome</keyword>
<dbReference type="PANTHER" id="PTHR10219">
    <property type="entry name" value="GLYCOLIPID TRANSFER PROTEIN-RELATED"/>
    <property type="match status" value="1"/>
</dbReference>
<dbReference type="AlphaFoldDB" id="A0AAW1PZR4"/>
<protein>
    <recommendedName>
        <fullName evidence="1">Glycolipid transfer protein domain-containing protein</fullName>
    </recommendedName>
</protein>
<dbReference type="Gene3D" id="1.10.3520.10">
    <property type="entry name" value="Glycolipid transfer protein"/>
    <property type="match status" value="1"/>
</dbReference>
<accession>A0AAW1PZR4</accession>
<dbReference type="InterPro" id="IPR036497">
    <property type="entry name" value="GLTP_sf"/>
</dbReference>
<dbReference type="EMBL" id="JALJOQ010000002">
    <property type="protein sequence ID" value="KAK9813922.1"/>
    <property type="molecule type" value="Genomic_DNA"/>
</dbReference>
<comment type="caution">
    <text evidence="2">The sequence shown here is derived from an EMBL/GenBank/DDBJ whole genome shotgun (WGS) entry which is preliminary data.</text>
</comment>
<dbReference type="Proteomes" id="UP001465755">
    <property type="component" value="Unassembled WGS sequence"/>
</dbReference>
<dbReference type="GO" id="GO:1902388">
    <property type="term" value="F:ceramide 1-phosphate transfer activity"/>
    <property type="evidence" value="ECO:0007669"/>
    <property type="project" value="TreeGrafter"/>
</dbReference>
<evidence type="ECO:0000313" key="3">
    <source>
        <dbReference type="Proteomes" id="UP001465755"/>
    </source>
</evidence>
<proteinExistence type="predicted"/>
<dbReference type="PROSITE" id="PS00018">
    <property type="entry name" value="EF_HAND_1"/>
    <property type="match status" value="1"/>
</dbReference>
<gene>
    <name evidence="2" type="ORF">WJX73_004948</name>
</gene>
<dbReference type="InterPro" id="IPR018247">
    <property type="entry name" value="EF_Hand_1_Ca_BS"/>
</dbReference>
<feature type="domain" description="Glycolipid transfer protein" evidence="1">
    <location>
        <begin position="24"/>
        <end position="161"/>
    </location>
</feature>
<dbReference type="Pfam" id="PF08718">
    <property type="entry name" value="GLTP"/>
    <property type="match status" value="1"/>
</dbReference>
<reference evidence="2 3" key="1">
    <citation type="journal article" date="2024" name="Nat. Commun.">
        <title>Phylogenomics reveals the evolutionary origins of lichenization in chlorophyte algae.</title>
        <authorList>
            <person name="Puginier C."/>
            <person name="Libourel C."/>
            <person name="Otte J."/>
            <person name="Skaloud P."/>
            <person name="Haon M."/>
            <person name="Grisel S."/>
            <person name="Petersen M."/>
            <person name="Berrin J.G."/>
            <person name="Delaux P.M."/>
            <person name="Dal Grande F."/>
            <person name="Keller J."/>
        </authorList>
    </citation>
    <scope>NUCLEOTIDE SEQUENCE [LARGE SCALE GENOMIC DNA]</scope>
    <source>
        <strain evidence="2 3">SAG 2036</strain>
    </source>
</reference>
<dbReference type="PANTHER" id="PTHR10219:SF43">
    <property type="entry name" value="GLYCOLIPID TRANSFER PROTEIN DOMAIN-CONTAINING PROTEIN"/>
    <property type="match status" value="1"/>
</dbReference>
<organism evidence="2 3">
    <name type="scientific">Symbiochloris irregularis</name>
    <dbReference type="NCBI Taxonomy" id="706552"/>
    <lineage>
        <taxon>Eukaryota</taxon>
        <taxon>Viridiplantae</taxon>
        <taxon>Chlorophyta</taxon>
        <taxon>core chlorophytes</taxon>
        <taxon>Trebouxiophyceae</taxon>
        <taxon>Trebouxiales</taxon>
        <taxon>Trebouxiaceae</taxon>
        <taxon>Symbiochloris</taxon>
    </lineage>
</organism>